<dbReference type="InterPro" id="IPR007352">
    <property type="entry name" value="DUF420"/>
</dbReference>
<organism evidence="2 3">
    <name type="scientific">Fodinibius salicampi</name>
    <dbReference type="NCBI Taxonomy" id="1920655"/>
    <lineage>
        <taxon>Bacteria</taxon>
        <taxon>Pseudomonadati</taxon>
        <taxon>Balneolota</taxon>
        <taxon>Balneolia</taxon>
        <taxon>Balneolales</taxon>
        <taxon>Balneolaceae</taxon>
        <taxon>Fodinibius</taxon>
    </lineage>
</organism>
<keyword evidence="1" id="KW-0472">Membrane</keyword>
<evidence type="ECO:0000256" key="1">
    <source>
        <dbReference type="SAM" id="Phobius"/>
    </source>
</evidence>
<proteinExistence type="predicted"/>
<feature type="transmembrane region" description="Helical" evidence="1">
    <location>
        <begin position="156"/>
        <end position="178"/>
    </location>
</feature>
<gene>
    <name evidence="2" type="ORF">LQ318_10965</name>
</gene>
<feature type="transmembrane region" description="Helical" evidence="1">
    <location>
        <begin position="118"/>
        <end position="144"/>
    </location>
</feature>
<evidence type="ECO:0000313" key="3">
    <source>
        <dbReference type="Proteomes" id="UP001207337"/>
    </source>
</evidence>
<feature type="transmembrane region" description="Helical" evidence="1">
    <location>
        <begin position="12"/>
        <end position="32"/>
    </location>
</feature>
<dbReference type="PANTHER" id="PTHR37692:SF1">
    <property type="entry name" value="DUF420 DOMAIN-CONTAINING PROTEIN"/>
    <property type="match status" value="1"/>
</dbReference>
<dbReference type="EMBL" id="JAJNDC010000002">
    <property type="protein sequence ID" value="MCW9713428.1"/>
    <property type="molecule type" value="Genomic_DNA"/>
</dbReference>
<dbReference type="PANTHER" id="PTHR37692">
    <property type="entry name" value="HYPOTHETICAL MEMBRANE SPANNING PROTEIN"/>
    <property type="match status" value="1"/>
</dbReference>
<dbReference type="RefSeq" id="WP_265790088.1">
    <property type="nucleotide sequence ID" value="NZ_BAABRS010000002.1"/>
</dbReference>
<comment type="caution">
    <text evidence="2">The sequence shown here is derived from an EMBL/GenBank/DDBJ whole genome shotgun (WGS) entry which is preliminary data.</text>
</comment>
<protein>
    <submittedName>
        <fullName evidence="2">DUF420 domain-containing protein</fullName>
    </submittedName>
</protein>
<sequence length="179" mass="20105">MKLLKDISLSKAIGVILAISAGALGFLFWLIYFKGGEDYSSELVASLPALNALLNSTSTVLLLFGFQAIKQQNITRHMKFNLTAFVTSSLFLISYVIYHNFHGDTPFTGEGYIRPIYFFILISHIILSTLVMPMILTSFYLAFSGKIQLHRKVSKVTLPVWLYVSVTGVVIFFMLRAYS</sequence>
<name>A0ABT3PZX9_9BACT</name>
<evidence type="ECO:0000313" key="2">
    <source>
        <dbReference type="EMBL" id="MCW9713428.1"/>
    </source>
</evidence>
<keyword evidence="1" id="KW-0812">Transmembrane</keyword>
<dbReference type="Proteomes" id="UP001207337">
    <property type="component" value="Unassembled WGS sequence"/>
</dbReference>
<dbReference type="Pfam" id="PF04238">
    <property type="entry name" value="DUF420"/>
    <property type="match status" value="1"/>
</dbReference>
<keyword evidence="3" id="KW-1185">Reference proteome</keyword>
<keyword evidence="1" id="KW-1133">Transmembrane helix</keyword>
<accession>A0ABT3PZX9</accession>
<feature type="transmembrane region" description="Helical" evidence="1">
    <location>
        <begin position="78"/>
        <end position="98"/>
    </location>
</feature>
<feature type="transmembrane region" description="Helical" evidence="1">
    <location>
        <begin position="44"/>
        <end position="66"/>
    </location>
</feature>
<reference evidence="2 3" key="1">
    <citation type="submission" date="2021-11" db="EMBL/GenBank/DDBJ databases">
        <title>Aliifidinibius sp. nov., a new bacterium isolated from saline soil.</title>
        <authorList>
            <person name="Galisteo C."/>
            <person name="De La Haba R."/>
            <person name="Sanchez-Porro C."/>
            <person name="Ventosa A."/>
        </authorList>
    </citation>
    <scope>NUCLEOTIDE SEQUENCE [LARGE SCALE GENOMIC DNA]</scope>
    <source>
        <strain evidence="2 3">KACC 190600</strain>
    </source>
</reference>